<feature type="region of interest" description="Disordered" evidence="10">
    <location>
        <begin position="1"/>
        <end position="62"/>
    </location>
</feature>
<feature type="compositionally biased region" description="Polar residues" evidence="10">
    <location>
        <begin position="336"/>
        <end position="364"/>
    </location>
</feature>
<keyword evidence="2" id="KW-0723">Serine/threonine-protein kinase</keyword>
<evidence type="ECO:0000256" key="8">
    <source>
        <dbReference type="ARBA" id="ARBA00048679"/>
    </source>
</evidence>
<feature type="region of interest" description="Disordered" evidence="10">
    <location>
        <begin position="377"/>
        <end position="399"/>
    </location>
</feature>
<dbReference type="PROSITE" id="PS00107">
    <property type="entry name" value="PROTEIN_KINASE_ATP"/>
    <property type="match status" value="1"/>
</dbReference>
<dbReference type="InterPro" id="IPR011009">
    <property type="entry name" value="Kinase-like_dom_sf"/>
</dbReference>
<dbReference type="SMART" id="SM00220">
    <property type="entry name" value="S_TKc"/>
    <property type="match status" value="1"/>
</dbReference>
<keyword evidence="4 9" id="KW-0547">Nucleotide-binding</keyword>
<dbReference type="InterPro" id="IPR008271">
    <property type="entry name" value="Ser/Thr_kinase_AS"/>
</dbReference>
<reference evidence="12 13" key="1">
    <citation type="submission" date="2017-11" db="EMBL/GenBank/DDBJ databases">
        <title>De novo assembly and phasing of dikaryotic genomes from two isolates of Puccinia coronata f. sp. avenae, the causal agent of oat crown rust.</title>
        <authorList>
            <person name="Miller M.E."/>
            <person name="Zhang Y."/>
            <person name="Omidvar V."/>
            <person name="Sperschneider J."/>
            <person name="Schwessinger B."/>
            <person name="Raley C."/>
            <person name="Palmer J.M."/>
            <person name="Garnica D."/>
            <person name="Upadhyaya N."/>
            <person name="Rathjen J."/>
            <person name="Taylor J.M."/>
            <person name="Park R.F."/>
            <person name="Dodds P.N."/>
            <person name="Hirsch C.D."/>
            <person name="Kianian S.F."/>
            <person name="Figueroa M."/>
        </authorList>
    </citation>
    <scope>NUCLEOTIDE SEQUENCE [LARGE SCALE GENOMIC DNA]</scope>
    <source>
        <strain evidence="12">12NC29</strain>
    </source>
</reference>
<evidence type="ECO:0000259" key="11">
    <source>
        <dbReference type="PROSITE" id="PS50011"/>
    </source>
</evidence>
<dbReference type="Gene3D" id="1.10.510.10">
    <property type="entry name" value="Transferase(Phosphotransferase) domain 1"/>
    <property type="match status" value="1"/>
</dbReference>
<dbReference type="EC" id="2.7.11.1" evidence="1"/>
<dbReference type="InterPro" id="IPR051334">
    <property type="entry name" value="SRPK"/>
</dbReference>
<evidence type="ECO:0000256" key="3">
    <source>
        <dbReference type="ARBA" id="ARBA00022679"/>
    </source>
</evidence>
<dbReference type="GO" id="GO:0000245">
    <property type="term" value="P:spliceosomal complex assembly"/>
    <property type="evidence" value="ECO:0007669"/>
    <property type="project" value="TreeGrafter"/>
</dbReference>
<dbReference type="FunFam" id="3.30.200.20:FF:000076">
    <property type="entry name" value="CMGC/SRPK protein kinase"/>
    <property type="match status" value="1"/>
</dbReference>
<dbReference type="STRING" id="200324.A0A2N5UZB4"/>
<proteinExistence type="predicted"/>
<dbReference type="Gene3D" id="3.30.200.20">
    <property type="entry name" value="Phosphorylase Kinase, domain 1"/>
    <property type="match status" value="1"/>
</dbReference>
<evidence type="ECO:0000256" key="7">
    <source>
        <dbReference type="ARBA" id="ARBA00047899"/>
    </source>
</evidence>
<feature type="compositionally biased region" description="Basic and acidic residues" evidence="10">
    <location>
        <begin position="103"/>
        <end position="117"/>
    </location>
</feature>
<name>A0A2N5UZB4_9BASI</name>
<evidence type="ECO:0000256" key="2">
    <source>
        <dbReference type="ARBA" id="ARBA00022527"/>
    </source>
</evidence>
<dbReference type="PROSITE" id="PS00108">
    <property type="entry name" value="PROTEIN_KINASE_ST"/>
    <property type="match status" value="1"/>
</dbReference>
<evidence type="ECO:0000256" key="4">
    <source>
        <dbReference type="ARBA" id="ARBA00022741"/>
    </source>
</evidence>
<evidence type="ECO:0000256" key="1">
    <source>
        <dbReference type="ARBA" id="ARBA00012513"/>
    </source>
</evidence>
<feature type="binding site" evidence="9">
    <location>
        <position position="189"/>
    </location>
    <ligand>
        <name>ATP</name>
        <dbReference type="ChEBI" id="CHEBI:30616"/>
    </ligand>
</feature>
<dbReference type="GO" id="GO:0005524">
    <property type="term" value="F:ATP binding"/>
    <property type="evidence" value="ECO:0007669"/>
    <property type="project" value="UniProtKB-UniRule"/>
</dbReference>
<keyword evidence="6 9" id="KW-0067">ATP-binding</keyword>
<dbReference type="EMBL" id="PGCJ01000151">
    <property type="protein sequence ID" value="PLW43102.1"/>
    <property type="molecule type" value="Genomic_DNA"/>
</dbReference>
<feature type="compositionally biased region" description="Low complexity" evidence="10">
    <location>
        <begin position="377"/>
        <end position="397"/>
    </location>
</feature>
<accession>A0A2N5UZB4</accession>
<keyword evidence="13" id="KW-1185">Reference proteome</keyword>
<evidence type="ECO:0000256" key="10">
    <source>
        <dbReference type="SAM" id="MobiDB-lite"/>
    </source>
</evidence>
<dbReference type="GO" id="GO:0004674">
    <property type="term" value="F:protein serine/threonine kinase activity"/>
    <property type="evidence" value="ECO:0007669"/>
    <property type="project" value="UniProtKB-KW"/>
</dbReference>
<dbReference type="OrthoDB" id="2649at2759"/>
<dbReference type="InterPro" id="IPR017441">
    <property type="entry name" value="Protein_kinase_ATP_BS"/>
</dbReference>
<dbReference type="PANTHER" id="PTHR47634:SF9">
    <property type="entry name" value="PROTEIN KINASE DOMAIN-CONTAINING PROTEIN-RELATED"/>
    <property type="match status" value="1"/>
</dbReference>
<dbReference type="InterPro" id="IPR000719">
    <property type="entry name" value="Prot_kinase_dom"/>
</dbReference>
<dbReference type="PANTHER" id="PTHR47634">
    <property type="entry name" value="PROTEIN KINASE DOMAIN-CONTAINING PROTEIN-RELATED"/>
    <property type="match status" value="1"/>
</dbReference>
<feature type="compositionally biased region" description="Low complexity" evidence="10">
    <location>
        <begin position="30"/>
        <end position="51"/>
    </location>
</feature>
<dbReference type="Pfam" id="PF00069">
    <property type="entry name" value="Pkinase"/>
    <property type="match status" value="2"/>
</dbReference>
<dbReference type="GO" id="GO:0050684">
    <property type="term" value="P:regulation of mRNA processing"/>
    <property type="evidence" value="ECO:0007669"/>
    <property type="project" value="TreeGrafter"/>
</dbReference>
<evidence type="ECO:0000313" key="13">
    <source>
        <dbReference type="Proteomes" id="UP000235388"/>
    </source>
</evidence>
<dbReference type="PROSITE" id="PS50011">
    <property type="entry name" value="PROTEIN_KINASE_DOM"/>
    <property type="match status" value="1"/>
</dbReference>
<dbReference type="GO" id="GO:0005634">
    <property type="term" value="C:nucleus"/>
    <property type="evidence" value="ECO:0007669"/>
    <property type="project" value="TreeGrafter"/>
</dbReference>
<dbReference type="AlphaFoldDB" id="A0A2N5UZB4"/>
<feature type="domain" description="Protein kinase" evidence="11">
    <location>
        <begin position="160"/>
        <end position="572"/>
    </location>
</feature>
<evidence type="ECO:0000256" key="6">
    <source>
        <dbReference type="ARBA" id="ARBA00022840"/>
    </source>
</evidence>
<evidence type="ECO:0000313" key="12">
    <source>
        <dbReference type="EMBL" id="PLW43102.1"/>
    </source>
</evidence>
<sequence>MAPRSPQRRDLPYLSSKRNKHADIVPLMSPPASSSDSSSGSANSAPTHSSSFPSLNTNSTIDSPQIHHHIKVHAEPGCTQANPSPINDFQTPVLLSQLKLDPAPEKPQEKQKADHPSDSSSPAQPAPPNVGIDDEEKPTDYDLGGYHPVKLGERFHQGRYLVVRKLGWGHFSTVWLAHDQQLDRHVALKVVKSAKHYTETAEDEVKLLERVSSANPSHMGFGHVVSLLDHFKHKGPNGTHVCMVFEVLGENLLGLIKRYEYRGIPEPIVREVGRQTLLGLDYLHRECGIIHTDLKPENVLICIEDVERVIRAELQNSQMGGYEDSLIGVPSCQGRVGNQTPRHVPSSPTALITGSQPLSSPRGSSTALDRLALQISKMSTPQSSSSPNSSRFHSLSPSRHRSEYGTITVKIADLGNASWVTNHFTDDIQTRQYRSPEAIIGAPWGRRVDIWSAGCMLFELLTGDYLFNPDAVAKRYSKDDDHIAQIIELLGPFPVEFALSGKFSPDIFNRRGELKKIHKLKYWNLESVLTNKYGVERDLVLVLSECLNKMLQIDPSKRWKAWEILNDDGSWLGTDD</sequence>
<keyword evidence="3" id="KW-0808">Transferase</keyword>
<comment type="catalytic activity">
    <reaction evidence="7">
        <text>L-threonyl-[protein] + ATP = O-phospho-L-threonyl-[protein] + ADP + H(+)</text>
        <dbReference type="Rhea" id="RHEA:46608"/>
        <dbReference type="Rhea" id="RHEA-COMP:11060"/>
        <dbReference type="Rhea" id="RHEA-COMP:11605"/>
        <dbReference type="ChEBI" id="CHEBI:15378"/>
        <dbReference type="ChEBI" id="CHEBI:30013"/>
        <dbReference type="ChEBI" id="CHEBI:30616"/>
        <dbReference type="ChEBI" id="CHEBI:61977"/>
        <dbReference type="ChEBI" id="CHEBI:456216"/>
        <dbReference type="EC" id="2.7.11.1"/>
    </reaction>
</comment>
<organism evidence="12 13">
    <name type="scientific">Puccinia coronata f. sp. avenae</name>
    <dbReference type="NCBI Taxonomy" id="200324"/>
    <lineage>
        <taxon>Eukaryota</taxon>
        <taxon>Fungi</taxon>
        <taxon>Dikarya</taxon>
        <taxon>Basidiomycota</taxon>
        <taxon>Pucciniomycotina</taxon>
        <taxon>Pucciniomycetes</taxon>
        <taxon>Pucciniales</taxon>
        <taxon>Pucciniaceae</taxon>
        <taxon>Puccinia</taxon>
    </lineage>
</organism>
<feature type="region of interest" description="Disordered" evidence="10">
    <location>
        <begin position="103"/>
        <end position="144"/>
    </location>
</feature>
<keyword evidence="5" id="KW-0418">Kinase</keyword>
<dbReference type="CDD" id="cd14136">
    <property type="entry name" value="STKc_SRPK"/>
    <property type="match status" value="1"/>
</dbReference>
<gene>
    <name evidence="12" type="ORF">PCANC_14401</name>
</gene>
<feature type="compositionally biased region" description="Polar residues" evidence="10">
    <location>
        <begin position="52"/>
        <end position="62"/>
    </location>
</feature>
<evidence type="ECO:0000256" key="5">
    <source>
        <dbReference type="ARBA" id="ARBA00022777"/>
    </source>
</evidence>
<dbReference type="GO" id="GO:0005737">
    <property type="term" value="C:cytoplasm"/>
    <property type="evidence" value="ECO:0007669"/>
    <property type="project" value="TreeGrafter"/>
</dbReference>
<comment type="catalytic activity">
    <reaction evidence="8">
        <text>L-seryl-[protein] + ATP = O-phospho-L-seryl-[protein] + ADP + H(+)</text>
        <dbReference type="Rhea" id="RHEA:17989"/>
        <dbReference type="Rhea" id="RHEA-COMP:9863"/>
        <dbReference type="Rhea" id="RHEA-COMP:11604"/>
        <dbReference type="ChEBI" id="CHEBI:15378"/>
        <dbReference type="ChEBI" id="CHEBI:29999"/>
        <dbReference type="ChEBI" id="CHEBI:30616"/>
        <dbReference type="ChEBI" id="CHEBI:83421"/>
        <dbReference type="ChEBI" id="CHEBI:456216"/>
        <dbReference type="EC" id="2.7.11.1"/>
    </reaction>
</comment>
<dbReference type="FunFam" id="1.10.510.10:FF:000275">
    <property type="entry name" value="SRSF protein kinase 2 isoform X3"/>
    <property type="match status" value="1"/>
</dbReference>
<feature type="region of interest" description="Disordered" evidence="10">
    <location>
        <begin position="333"/>
        <end position="364"/>
    </location>
</feature>
<protein>
    <recommendedName>
        <fullName evidence="1">non-specific serine/threonine protein kinase</fullName>
        <ecNumber evidence="1">2.7.11.1</ecNumber>
    </recommendedName>
</protein>
<comment type="caution">
    <text evidence="12">The sequence shown here is derived from an EMBL/GenBank/DDBJ whole genome shotgun (WGS) entry which is preliminary data.</text>
</comment>
<dbReference type="Proteomes" id="UP000235388">
    <property type="component" value="Unassembled WGS sequence"/>
</dbReference>
<dbReference type="SUPFAM" id="SSF56112">
    <property type="entry name" value="Protein kinase-like (PK-like)"/>
    <property type="match status" value="1"/>
</dbReference>
<evidence type="ECO:0000256" key="9">
    <source>
        <dbReference type="PROSITE-ProRule" id="PRU10141"/>
    </source>
</evidence>